<dbReference type="SUPFAM" id="SSF54373">
    <property type="entry name" value="FAD-linked reductases, C-terminal domain"/>
    <property type="match status" value="1"/>
</dbReference>
<dbReference type="Gene3D" id="3.30.9.90">
    <property type="match status" value="1"/>
</dbReference>
<accession>A0AB33IEQ4</accession>
<keyword evidence="19" id="KW-1185">Reference proteome</keyword>
<keyword evidence="4 14" id="KW-0285">Flavoprotein</keyword>
<proteinExistence type="predicted"/>
<dbReference type="PRINTS" id="PR00420">
    <property type="entry name" value="RNGMNOXGNASE"/>
</dbReference>
<dbReference type="Proteomes" id="UP000516424">
    <property type="component" value="Chromosome"/>
</dbReference>
<keyword evidence="5 14" id="KW-0479">Metal-binding</keyword>
<dbReference type="EMBL" id="AP023410">
    <property type="protein sequence ID" value="BCK75579.1"/>
    <property type="molecule type" value="Genomic_DNA"/>
</dbReference>
<evidence type="ECO:0000256" key="10">
    <source>
        <dbReference type="ARBA" id="ARBA00023004"/>
    </source>
</evidence>
<evidence type="ECO:0000256" key="9">
    <source>
        <dbReference type="ARBA" id="ARBA00023002"/>
    </source>
</evidence>
<keyword evidence="9 14" id="KW-0560">Oxidoreductase</keyword>
<dbReference type="InterPro" id="IPR023753">
    <property type="entry name" value="FAD/NAD-binding_dom"/>
</dbReference>
<keyword evidence="6 14" id="KW-0274">FAD</keyword>
<keyword evidence="10 14" id="KW-0408">Iron</keyword>
<comment type="cofactor">
    <cofactor evidence="1 14">
        <name>FAD</name>
        <dbReference type="ChEBI" id="CHEBI:57692"/>
    </cofactor>
</comment>
<organism evidence="18 19">
    <name type="scientific">Acetobacter aceti NBRC 14818</name>
    <dbReference type="NCBI Taxonomy" id="887700"/>
    <lineage>
        <taxon>Bacteria</taxon>
        <taxon>Pseudomonadati</taxon>
        <taxon>Pseudomonadota</taxon>
        <taxon>Alphaproteobacteria</taxon>
        <taxon>Acetobacterales</taxon>
        <taxon>Acetobacteraceae</taxon>
        <taxon>Acetobacter</taxon>
        <taxon>Acetobacter subgen. Acetobacter</taxon>
    </lineage>
</organism>
<dbReference type="SUPFAM" id="SSF54862">
    <property type="entry name" value="4Fe-4S ferredoxins"/>
    <property type="match status" value="1"/>
</dbReference>
<evidence type="ECO:0000256" key="3">
    <source>
        <dbReference type="ARBA" id="ARBA00022448"/>
    </source>
</evidence>
<evidence type="ECO:0000256" key="7">
    <source>
        <dbReference type="ARBA" id="ARBA00022946"/>
    </source>
</evidence>
<gene>
    <name evidence="18" type="ORF">EMQ_1185</name>
</gene>
<evidence type="ECO:0000256" key="12">
    <source>
        <dbReference type="ARBA" id="ARBA00023075"/>
    </source>
</evidence>
<evidence type="ECO:0000256" key="5">
    <source>
        <dbReference type="ARBA" id="ARBA00022723"/>
    </source>
</evidence>
<evidence type="ECO:0000259" key="15">
    <source>
        <dbReference type="Pfam" id="PF05187"/>
    </source>
</evidence>
<evidence type="ECO:0000259" key="17">
    <source>
        <dbReference type="Pfam" id="PF21162"/>
    </source>
</evidence>
<keyword evidence="7" id="KW-0809">Transit peptide</keyword>
<evidence type="ECO:0000256" key="2">
    <source>
        <dbReference type="ARBA" id="ARBA00004370"/>
    </source>
</evidence>
<dbReference type="FunFam" id="3.30.70.20:FF:000015">
    <property type="entry name" value="Electron transfer flavoprotein-ubiquinone oxidoreductase"/>
    <property type="match status" value="1"/>
</dbReference>
<evidence type="ECO:0000256" key="6">
    <source>
        <dbReference type="ARBA" id="ARBA00022827"/>
    </source>
</evidence>
<dbReference type="GO" id="GO:0016020">
    <property type="term" value="C:membrane"/>
    <property type="evidence" value="ECO:0007669"/>
    <property type="project" value="UniProtKB-SubCell"/>
</dbReference>
<keyword evidence="3 14" id="KW-0813">Transport</keyword>
<dbReference type="InterPro" id="IPR007859">
    <property type="entry name" value="ETF-QO/FixX_C"/>
</dbReference>
<dbReference type="PANTHER" id="PTHR10617">
    <property type="entry name" value="ELECTRON TRANSFER FLAVOPROTEIN-UBIQUINONE OXIDOREDUCTASE"/>
    <property type="match status" value="1"/>
</dbReference>
<evidence type="ECO:0000256" key="8">
    <source>
        <dbReference type="ARBA" id="ARBA00022982"/>
    </source>
</evidence>
<keyword evidence="11 14" id="KW-0411">Iron-sulfur</keyword>
<dbReference type="Pfam" id="PF05187">
    <property type="entry name" value="Fer4_ETF_QO"/>
    <property type="match status" value="1"/>
</dbReference>
<dbReference type="RefSeq" id="WP_010668561.1">
    <property type="nucleotide sequence ID" value="NZ_AP023410.1"/>
</dbReference>
<dbReference type="AlphaFoldDB" id="A0AB33IEQ4"/>
<sequence length="543" mass="60043">MSEREAMEFDVVIVGGGPAGLAAAIRLRQLNPEANVCLIEKGSEIGAHIVSGAVIEPRALEELFPDWLERGAPLKTPVTEEEMYFLTEKKGFKIPALDRVMPHLANHGNYVVSLGDVCRWLAEQAEALGVEIYPGFAGAEVLIEKNRVVGVATGDMGITRDGEKGPNYQPGMELRAKYTLFAEGCRGSLTKQVMEHYNLRKGVDPQTYGLGIKEVWEIPAENHRPGLVVHSFGWPLDDKTYGGAWLYHFGENLVSYGFVTGLDYENTWLSPFDEMQRTKLHPVFRKHFEGGRRLIYGARALSEGGLQSIPRLTFPGGALLGDSAGFLNTPKIKGTHTAMKSGMLAAEAVIDAMKADRVEPAAYTSLVRQSWLYDELKSARNVRPAFARWGSKLGALYAGFDAMVLRGKAPWTLHFKHADNETLKPASLCTPIAYPKPDNKITFDKLSSVFLSNTNHEEDQPVHLKVRNMGLWKTVNWDVFRSPESRYCPAAVYEAVDTDTEARLVINSQNCVHCKTCDIKDPTQNIDWCTPEGAGGPNYPAGM</sequence>
<keyword evidence="8 14" id="KW-0249">Electron transport</keyword>
<dbReference type="EC" id="1.5.5.1" evidence="14"/>
<dbReference type="SUPFAM" id="SSF51905">
    <property type="entry name" value="FAD/NAD(P)-binding domain"/>
    <property type="match status" value="1"/>
</dbReference>
<keyword evidence="13" id="KW-0472">Membrane</keyword>
<comment type="catalytic activity">
    <reaction evidence="14">
        <text>a ubiquinone + reduced [electron-transfer flavoprotein] = a ubiquinol + oxidized [electron-transfer flavoprotein] + H(+)</text>
        <dbReference type="Rhea" id="RHEA:24052"/>
        <dbReference type="Rhea" id="RHEA-COMP:9565"/>
        <dbReference type="Rhea" id="RHEA-COMP:9566"/>
        <dbReference type="Rhea" id="RHEA-COMP:10685"/>
        <dbReference type="Rhea" id="RHEA-COMP:10686"/>
        <dbReference type="ChEBI" id="CHEBI:15378"/>
        <dbReference type="ChEBI" id="CHEBI:16389"/>
        <dbReference type="ChEBI" id="CHEBI:17976"/>
        <dbReference type="ChEBI" id="CHEBI:57692"/>
        <dbReference type="ChEBI" id="CHEBI:58307"/>
        <dbReference type="EC" id="1.5.5.1"/>
    </reaction>
</comment>
<evidence type="ECO:0000313" key="19">
    <source>
        <dbReference type="Proteomes" id="UP000516424"/>
    </source>
</evidence>
<feature type="domain" description="ETF-QO/FixC ubiquinone-binding" evidence="17">
    <location>
        <begin position="208"/>
        <end position="301"/>
    </location>
</feature>
<dbReference type="GO" id="GO:0046872">
    <property type="term" value="F:metal ion binding"/>
    <property type="evidence" value="ECO:0007669"/>
    <property type="project" value="UniProtKB-KW"/>
</dbReference>
<dbReference type="GO" id="GO:0004174">
    <property type="term" value="F:electron-transferring-flavoprotein dehydrogenase activity"/>
    <property type="evidence" value="ECO:0007669"/>
    <property type="project" value="UniProtKB-UniRule"/>
</dbReference>
<dbReference type="Gene3D" id="3.50.50.60">
    <property type="entry name" value="FAD/NAD(P)-binding domain"/>
    <property type="match status" value="1"/>
</dbReference>
<dbReference type="InterPro" id="IPR049398">
    <property type="entry name" value="ETF-QO/FixC_UQ-bd"/>
</dbReference>
<dbReference type="PANTHER" id="PTHR10617:SF107">
    <property type="entry name" value="ELECTRON TRANSFER FLAVOPROTEIN-UBIQUINONE OXIDOREDUCTASE, MITOCHONDRIAL"/>
    <property type="match status" value="1"/>
</dbReference>
<comment type="subcellular location">
    <subcellularLocation>
        <location evidence="2">Membrane</location>
    </subcellularLocation>
</comment>
<evidence type="ECO:0000313" key="18">
    <source>
        <dbReference type="EMBL" id="BCK75579.1"/>
    </source>
</evidence>
<evidence type="ECO:0000256" key="4">
    <source>
        <dbReference type="ARBA" id="ARBA00022630"/>
    </source>
</evidence>
<evidence type="ECO:0000256" key="14">
    <source>
        <dbReference type="RuleBase" id="RU366068"/>
    </source>
</evidence>
<feature type="domain" description="ETF-QO/FixX C-terminal" evidence="15">
    <location>
        <begin position="439"/>
        <end position="539"/>
    </location>
</feature>
<name>A0AB33IEQ4_ACEAC</name>
<comment type="cofactor">
    <cofactor evidence="14">
        <name>[4Fe-4S] cluster</name>
        <dbReference type="ChEBI" id="CHEBI:49883"/>
    </cofactor>
    <text evidence="14">Binds 1 [4Fe-4S] cluster.</text>
</comment>
<comment type="function">
    <text evidence="14">Accepts electrons from ETF and reduces ubiquinone.</text>
</comment>
<evidence type="ECO:0000256" key="11">
    <source>
        <dbReference type="ARBA" id="ARBA00023014"/>
    </source>
</evidence>
<feature type="domain" description="FAD/NAD(P)-binding" evidence="16">
    <location>
        <begin position="9"/>
        <end position="50"/>
    </location>
</feature>
<dbReference type="GO" id="GO:0051539">
    <property type="term" value="F:4 iron, 4 sulfur cluster binding"/>
    <property type="evidence" value="ECO:0007669"/>
    <property type="project" value="UniProtKB-UniRule"/>
</dbReference>
<keyword evidence="12 14" id="KW-0830">Ubiquinone</keyword>
<dbReference type="Gene3D" id="3.30.70.20">
    <property type="match status" value="1"/>
</dbReference>
<evidence type="ECO:0000256" key="1">
    <source>
        <dbReference type="ARBA" id="ARBA00001974"/>
    </source>
</evidence>
<evidence type="ECO:0000256" key="13">
    <source>
        <dbReference type="ARBA" id="ARBA00023136"/>
    </source>
</evidence>
<dbReference type="InterPro" id="IPR040156">
    <property type="entry name" value="ETF-QO"/>
</dbReference>
<protein>
    <recommendedName>
        <fullName evidence="14">Electron transfer flavoprotein-ubiquinone oxidoreductase</fullName>
        <shortName evidence="14">ETF-QO</shortName>
        <ecNumber evidence="14">1.5.5.1</ecNumber>
    </recommendedName>
</protein>
<reference evidence="18 19" key="1">
    <citation type="journal article" date="2011" name="Microbiology">
        <title>Transcriptome response to different carbon sources in Acetobacter aceti.</title>
        <authorList>
            <person name="Sakurai K."/>
            <person name="Arai H."/>
            <person name="Ishii M."/>
            <person name="Igarashi Y."/>
        </authorList>
    </citation>
    <scope>NUCLEOTIDE SEQUENCE [LARGE SCALE GENOMIC DNA]</scope>
    <source>
        <strain evidence="18 19">NBRC 14818</strain>
    </source>
</reference>
<dbReference type="Pfam" id="PF21162">
    <property type="entry name" value="ETFQO_UQ-bd"/>
    <property type="match status" value="1"/>
</dbReference>
<dbReference type="InterPro" id="IPR036188">
    <property type="entry name" value="FAD/NAD-bd_sf"/>
</dbReference>
<dbReference type="Pfam" id="PF07992">
    <property type="entry name" value="Pyr_redox_2"/>
    <property type="match status" value="1"/>
</dbReference>
<evidence type="ECO:0000259" key="16">
    <source>
        <dbReference type="Pfam" id="PF07992"/>
    </source>
</evidence>